<name>A0ACC6Q6D0_9ACTN</name>
<keyword evidence="2" id="KW-1185">Reference proteome</keyword>
<organism evidence="1 2">
    <name type="scientific">Streptomyces achmelvichensis</name>
    <dbReference type="NCBI Taxonomy" id="3134111"/>
    <lineage>
        <taxon>Bacteria</taxon>
        <taxon>Bacillati</taxon>
        <taxon>Actinomycetota</taxon>
        <taxon>Actinomycetes</taxon>
        <taxon>Kitasatosporales</taxon>
        <taxon>Streptomycetaceae</taxon>
        <taxon>Streptomyces</taxon>
    </lineage>
</organism>
<evidence type="ECO:0000313" key="2">
    <source>
        <dbReference type="Proteomes" id="UP001377168"/>
    </source>
</evidence>
<protein>
    <submittedName>
        <fullName evidence="1">FAD-dependent oxidoreductase</fullName>
    </submittedName>
</protein>
<dbReference type="EMBL" id="JBBKAJ010000022">
    <property type="protein sequence ID" value="MEJ8639288.1"/>
    <property type="molecule type" value="Genomic_DNA"/>
</dbReference>
<accession>A0ACC6Q6D0</accession>
<gene>
    <name evidence="1" type="ORF">WKI67_38700</name>
</gene>
<reference evidence="1" key="1">
    <citation type="submission" date="2024-03" db="EMBL/GenBank/DDBJ databases">
        <title>Novel Streptomyces species of biotechnological and ecological value are a feature of Machair soil.</title>
        <authorList>
            <person name="Prole J.R."/>
            <person name="Goodfellow M."/>
            <person name="Allenby N."/>
            <person name="Ward A.C."/>
        </authorList>
    </citation>
    <scope>NUCLEOTIDE SEQUENCE</scope>
    <source>
        <strain evidence="1">MS2.AVA.5</strain>
    </source>
</reference>
<sequence>MAKPTILTVDDDPGVSRAIARDLRRRYGDRYRVLRAPSGEEALEALREVKLRGEPLAVMIADYRMPTMNGVQFLEAAMDLFPLARRVLLTAYADTGAAIDAINIVDLDHYLLKPWSPPEENLYPVLDSLLELWSNAPERGAGETRIVGHRWSAPSFSVREFLARNLVPYRWIAADEPEGRRLLDAAGLSADDVPLVITSEGKTLQSPTEAELAAQVGLSTTPASDFYDVVVIGAGPAGLGAAVYAASEGLRTVLVERSATGGQAGQSSRIENYLGFPDGVSGAQLTDRARRQATRFGAEILSAREVVSLEAAGAGRVLRFSDGTSIGAHTVVLATGVSYRRLEGEGLNEFTGAGVFYGSASFEAANCSGQDVYIVGGANSAGQAAVYFSRYARRVHLLVRGADLIRSMSYYLVQQISAIDTIEVHPHTEVTGGEGDRHLQRLTLRDNRTGDVVTTDTSWLFVFIGAEPPTDWLDGVVARDGRGFVLTGPDLLTEGARPAHWPLSRDPYHLETSVPGVFAAGDVRADSVKRVASAVGEGAMAVSLVHRYLEAP</sequence>
<dbReference type="Proteomes" id="UP001377168">
    <property type="component" value="Unassembled WGS sequence"/>
</dbReference>
<proteinExistence type="predicted"/>
<comment type="caution">
    <text evidence="1">The sequence shown here is derived from an EMBL/GenBank/DDBJ whole genome shotgun (WGS) entry which is preliminary data.</text>
</comment>
<evidence type="ECO:0000313" key="1">
    <source>
        <dbReference type="EMBL" id="MEJ8639288.1"/>
    </source>
</evidence>